<dbReference type="Pfam" id="PF08281">
    <property type="entry name" value="Sigma70_r4_2"/>
    <property type="match status" value="1"/>
</dbReference>
<dbReference type="OrthoDB" id="9784984at2"/>
<dbReference type="GO" id="GO:0016987">
    <property type="term" value="F:sigma factor activity"/>
    <property type="evidence" value="ECO:0007669"/>
    <property type="project" value="UniProtKB-KW"/>
</dbReference>
<dbReference type="InterPro" id="IPR014284">
    <property type="entry name" value="RNA_pol_sigma-70_dom"/>
</dbReference>
<dbReference type="GO" id="GO:0003677">
    <property type="term" value="F:DNA binding"/>
    <property type="evidence" value="ECO:0007669"/>
    <property type="project" value="InterPro"/>
</dbReference>
<dbReference type="SUPFAM" id="SSF88946">
    <property type="entry name" value="Sigma2 domain of RNA polymerase sigma factors"/>
    <property type="match status" value="1"/>
</dbReference>
<dbReference type="InterPro" id="IPR007627">
    <property type="entry name" value="RNA_pol_sigma70_r2"/>
</dbReference>
<dbReference type="InterPro" id="IPR013249">
    <property type="entry name" value="RNA_pol_sigma70_r4_t2"/>
</dbReference>
<protein>
    <submittedName>
        <fullName evidence="7">ECF RNA polymerase sigma factor SigR</fullName>
    </submittedName>
</protein>
<name>A0A4Y7RN39_9FIRM</name>
<evidence type="ECO:0000256" key="1">
    <source>
        <dbReference type="ARBA" id="ARBA00010641"/>
    </source>
</evidence>
<dbReference type="Pfam" id="PF04542">
    <property type="entry name" value="Sigma70_r2"/>
    <property type="match status" value="1"/>
</dbReference>
<keyword evidence="2" id="KW-0805">Transcription regulation</keyword>
<evidence type="ECO:0000256" key="4">
    <source>
        <dbReference type="ARBA" id="ARBA00023163"/>
    </source>
</evidence>
<feature type="domain" description="RNA polymerase sigma-70 region 2" evidence="5">
    <location>
        <begin position="18"/>
        <end position="86"/>
    </location>
</feature>
<dbReference type="InterPro" id="IPR039425">
    <property type="entry name" value="RNA_pol_sigma-70-like"/>
</dbReference>
<comment type="caution">
    <text evidence="7">The sequence shown here is derived from an EMBL/GenBank/DDBJ whole genome shotgun (WGS) entry which is preliminary data.</text>
</comment>
<evidence type="ECO:0000313" key="8">
    <source>
        <dbReference type="Proteomes" id="UP000297597"/>
    </source>
</evidence>
<feature type="domain" description="RNA polymerase sigma factor 70 region 4 type 2" evidence="6">
    <location>
        <begin position="105"/>
        <end position="157"/>
    </location>
</feature>
<dbReference type="NCBIfam" id="TIGR02937">
    <property type="entry name" value="sigma70-ECF"/>
    <property type="match status" value="1"/>
</dbReference>
<dbReference type="Gene3D" id="1.10.1740.10">
    <property type="match status" value="1"/>
</dbReference>
<evidence type="ECO:0000313" key="7">
    <source>
        <dbReference type="EMBL" id="TEB10216.1"/>
    </source>
</evidence>
<dbReference type="PANTHER" id="PTHR43133">
    <property type="entry name" value="RNA POLYMERASE ECF-TYPE SIGMA FACTO"/>
    <property type="match status" value="1"/>
</dbReference>
<dbReference type="InterPro" id="IPR013325">
    <property type="entry name" value="RNA_pol_sigma_r2"/>
</dbReference>
<dbReference type="Proteomes" id="UP000297597">
    <property type="component" value="Unassembled WGS sequence"/>
</dbReference>
<sequence>MYCDVMLMIERQKKFCSLIREYRLGLFRVAKGILRNDTDAEDAVSETTCKAFANLDKLRNFESFKPWVMKILVNEAYTMANKRKRTEPLDDIAVEDNNSEAIESHELWDAVQHLSLEFRTVTILFYYEDISIKEISKILNLPQGTVNSRLNRSREKLRSILKSNGGRINE</sequence>
<accession>A0A4Y7RN39</accession>
<dbReference type="Gene3D" id="1.10.10.10">
    <property type="entry name" value="Winged helix-like DNA-binding domain superfamily/Winged helix DNA-binding domain"/>
    <property type="match status" value="1"/>
</dbReference>
<dbReference type="InterPro" id="IPR013324">
    <property type="entry name" value="RNA_pol_sigma_r3/r4-like"/>
</dbReference>
<keyword evidence="4" id="KW-0804">Transcription</keyword>
<dbReference type="PANTHER" id="PTHR43133:SF51">
    <property type="entry name" value="RNA POLYMERASE SIGMA FACTOR"/>
    <property type="match status" value="1"/>
</dbReference>
<evidence type="ECO:0000256" key="2">
    <source>
        <dbReference type="ARBA" id="ARBA00023015"/>
    </source>
</evidence>
<keyword evidence="8" id="KW-1185">Reference proteome</keyword>
<gene>
    <name evidence="7" type="primary">sigR</name>
    <name evidence="7" type="ORF">Pmgp_02516</name>
</gene>
<proteinExistence type="inferred from homology"/>
<dbReference type="EMBL" id="QFFZ01000030">
    <property type="protein sequence ID" value="TEB10216.1"/>
    <property type="molecule type" value="Genomic_DNA"/>
</dbReference>
<dbReference type="AlphaFoldDB" id="A0A4Y7RN39"/>
<evidence type="ECO:0000259" key="6">
    <source>
        <dbReference type="Pfam" id="PF08281"/>
    </source>
</evidence>
<dbReference type="SUPFAM" id="SSF88659">
    <property type="entry name" value="Sigma3 and sigma4 domains of RNA polymerase sigma factors"/>
    <property type="match status" value="1"/>
</dbReference>
<keyword evidence="3" id="KW-0731">Sigma factor</keyword>
<reference evidence="7 8" key="1">
    <citation type="journal article" date="2018" name="Environ. Microbiol.">
        <title>Novel energy conservation strategies and behaviour of Pelotomaculum schinkii driving syntrophic propionate catabolism.</title>
        <authorList>
            <person name="Hidalgo-Ahumada C.A.P."/>
            <person name="Nobu M.K."/>
            <person name="Narihiro T."/>
            <person name="Tamaki H."/>
            <person name="Liu W.T."/>
            <person name="Kamagata Y."/>
            <person name="Stams A.J.M."/>
            <person name="Imachi H."/>
            <person name="Sousa D.Z."/>
        </authorList>
    </citation>
    <scope>NUCLEOTIDE SEQUENCE [LARGE SCALE GENOMIC DNA]</scope>
    <source>
        <strain evidence="7 8">MGP</strain>
    </source>
</reference>
<dbReference type="InterPro" id="IPR036388">
    <property type="entry name" value="WH-like_DNA-bd_sf"/>
</dbReference>
<dbReference type="GO" id="GO:0006352">
    <property type="term" value="P:DNA-templated transcription initiation"/>
    <property type="evidence" value="ECO:0007669"/>
    <property type="project" value="InterPro"/>
</dbReference>
<evidence type="ECO:0000256" key="3">
    <source>
        <dbReference type="ARBA" id="ARBA00023082"/>
    </source>
</evidence>
<organism evidence="7 8">
    <name type="scientific">Pelotomaculum propionicicum</name>
    <dbReference type="NCBI Taxonomy" id="258475"/>
    <lineage>
        <taxon>Bacteria</taxon>
        <taxon>Bacillati</taxon>
        <taxon>Bacillota</taxon>
        <taxon>Clostridia</taxon>
        <taxon>Eubacteriales</taxon>
        <taxon>Desulfotomaculaceae</taxon>
        <taxon>Pelotomaculum</taxon>
    </lineage>
</organism>
<evidence type="ECO:0000259" key="5">
    <source>
        <dbReference type="Pfam" id="PF04542"/>
    </source>
</evidence>
<comment type="similarity">
    <text evidence="1">Belongs to the sigma-70 factor family. ECF subfamily.</text>
</comment>
<dbReference type="CDD" id="cd06171">
    <property type="entry name" value="Sigma70_r4"/>
    <property type="match status" value="1"/>
</dbReference>